<keyword evidence="4" id="KW-0479">Metal-binding</keyword>
<evidence type="ECO:0000256" key="9">
    <source>
        <dbReference type="ARBA" id="ARBA00023033"/>
    </source>
</evidence>
<evidence type="ECO:0000256" key="17">
    <source>
        <dbReference type="SAM" id="SignalP"/>
    </source>
</evidence>
<keyword evidence="3 15" id="KW-0964">Secreted</keyword>
<evidence type="ECO:0000256" key="10">
    <source>
        <dbReference type="ARBA" id="ARBA00023157"/>
    </source>
</evidence>
<dbReference type="PROSITE" id="PS00562">
    <property type="entry name" value="CBM1_1"/>
    <property type="match status" value="1"/>
</dbReference>
<name>G4TLM9_SERID</name>
<dbReference type="PROSITE" id="PS51164">
    <property type="entry name" value="CBM1_2"/>
    <property type="match status" value="1"/>
</dbReference>
<dbReference type="Gene3D" id="2.70.50.70">
    <property type="match status" value="1"/>
</dbReference>
<dbReference type="PANTHER" id="PTHR33353:SF9">
    <property type="entry name" value="ENDOGLUCANASE II"/>
    <property type="match status" value="1"/>
</dbReference>
<dbReference type="SMART" id="SM00236">
    <property type="entry name" value="fCBD"/>
    <property type="match status" value="1"/>
</dbReference>
<evidence type="ECO:0000259" key="18">
    <source>
        <dbReference type="PROSITE" id="PS51164"/>
    </source>
</evidence>
<dbReference type="GO" id="GO:0005576">
    <property type="term" value="C:extracellular region"/>
    <property type="evidence" value="ECO:0007669"/>
    <property type="project" value="UniProtKB-SubCell"/>
</dbReference>
<dbReference type="EC" id="1.14.99.56" evidence="15"/>
<accession>G4TLM9</accession>
<evidence type="ECO:0000256" key="1">
    <source>
        <dbReference type="ARBA" id="ARBA00001973"/>
    </source>
</evidence>
<evidence type="ECO:0000256" key="12">
    <source>
        <dbReference type="ARBA" id="ARBA00023326"/>
    </source>
</evidence>
<evidence type="ECO:0000256" key="16">
    <source>
        <dbReference type="SAM" id="MobiDB-lite"/>
    </source>
</evidence>
<dbReference type="GO" id="GO:0008810">
    <property type="term" value="F:cellulase activity"/>
    <property type="evidence" value="ECO:0007669"/>
    <property type="project" value="UniProtKB-UniRule"/>
</dbReference>
<feature type="region of interest" description="Disordered" evidence="16">
    <location>
        <begin position="251"/>
        <end position="295"/>
    </location>
</feature>
<comment type="catalytic activity">
    <reaction evidence="14 15">
        <text>[(1-&gt;4)-beta-D-glucosyl]n+m + reduced acceptor + O2 = 4-dehydro-beta-D-glucosyl-[(1-&gt;4)-beta-D-glucosyl]n-1 + [(1-&gt;4)-beta-D-glucosyl]m + acceptor + H2O.</text>
        <dbReference type="EC" id="1.14.99.56"/>
    </reaction>
</comment>
<comment type="function">
    <text evidence="15">Lytic polysaccharide monooxygenase (LMPO) that depolymerizes crystalline and amorphous polysaccharides via the oxidation of scissile alpha- or beta-(1-4)-glycosidic bonds, yielding C1 and/or C4 oxidation products. Catalysis by LPMOs requires the reduction of the active-site copper from Cu(II) to Cu(I) by a reducing agent and H(2)O(2) or O(2) as a cosubstrate.</text>
</comment>
<dbReference type="STRING" id="1109443.G4TLM9"/>
<dbReference type="SUPFAM" id="SSF57180">
    <property type="entry name" value="Cellulose-binding domain"/>
    <property type="match status" value="1"/>
</dbReference>
<keyword evidence="7" id="KW-0560">Oxidoreductase</keyword>
<evidence type="ECO:0000256" key="2">
    <source>
        <dbReference type="ARBA" id="ARBA00004613"/>
    </source>
</evidence>
<dbReference type="GO" id="GO:0030248">
    <property type="term" value="F:cellulose binding"/>
    <property type="evidence" value="ECO:0007669"/>
    <property type="project" value="UniProtKB-UniRule"/>
</dbReference>
<keyword evidence="6 15" id="KW-0136">Cellulose degradation</keyword>
<dbReference type="Proteomes" id="UP000007148">
    <property type="component" value="Unassembled WGS sequence"/>
</dbReference>
<keyword evidence="5 17" id="KW-0732">Signal</keyword>
<keyword evidence="8" id="KW-0186">Copper</keyword>
<keyword evidence="11 15" id="KW-0119">Carbohydrate metabolism</keyword>
<dbReference type="GO" id="GO:0030245">
    <property type="term" value="P:cellulose catabolic process"/>
    <property type="evidence" value="ECO:0007669"/>
    <property type="project" value="UniProtKB-UniRule"/>
</dbReference>
<keyword evidence="9" id="KW-0503">Monooxygenase</keyword>
<comment type="caution">
    <text evidence="19">The sequence shown here is derived from an EMBL/GenBank/DDBJ whole genome shotgun (WGS) entry which is preliminary data.</text>
</comment>
<evidence type="ECO:0000313" key="19">
    <source>
        <dbReference type="EMBL" id="CCA72220.1"/>
    </source>
</evidence>
<dbReference type="InterPro" id="IPR049892">
    <property type="entry name" value="AA9"/>
</dbReference>
<organism evidence="19 20">
    <name type="scientific">Serendipita indica (strain DSM 11827)</name>
    <name type="common">Root endophyte fungus</name>
    <name type="synonym">Piriformospora indica</name>
    <dbReference type="NCBI Taxonomy" id="1109443"/>
    <lineage>
        <taxon>Eukaryota</taxon>
        <taxon>Fungi</taxon>
        <taxon>Dikarya</taxon>
        <taxon>Basidiomycota</taxon>
        <taxon>Agaricomycotina</taxon>
        <taxon>Agaricomycetes</taxon>
        <taxon>Sebacinales</taxon>
        <taxon>Serendipitaceae</taxon>
        <taxon>Serendipita</taxon>
    </lineage>
</organism>
<comment type="cofactor">
    <cofactor evidence="1">
        <name>Cu(2+)</name>
        <dbReference type="ChEBI" id="CHEBI:29036"/>
    </cofactor>
</comment>
<evidence type="ECO:0000256" key="3">
    <source>
        <dbReference type="ARBA" id="ARBA00022525"/>
    </source>
</evidence>
<feature type="domain" description="CBM1" evidence="18">
    <location>
        <begin position="295"/>
        <end position="330"/>
    </location>
</feature>
<evidence type="ECO:0000256" key="14">
    <source>
        <dbReference type="ARBA" id="ARBA00045077"/>
    </source>
</evidence>
<dbReference type="Pfam" id="PF00734">
    <property type="entry name" value="CBM_1"/>
    <property type="match status" value="1"/>
</dbReference>
<dbReference type="CDD" id="cd21175">
    <property type="entry name" value="LPMO_AA9"/>
    <property type="match status" value="1"/>
</dbReference>
<evidence type="ECO:0000256" key="7">
    <source>
        <dbReference type="ARBA" id="ARBA00023002"/>
    </source>
</evidence>
<sequence>MLSIFLPLLATLASIPAINAHATFQELWVGSTDEAGSCIRLPFNNSPVTDVTSTDIACNTASAAASPGYCSVAAGGTLTVEMHAQPNDRSCSNDAIGGNHDGPVIIYMAKVDDALTAVGSSAKWFKVAQSGYLGNDYWATDALNANCGKFTFTVPSCLPAGDYLVRAEVIGQPIRPRPLHVAFGLNGAQFYMSCYTVKVTGGGSASPATVSFPGAYSATDPGILFDLYNGFTSYTIPGPAVFTCGSGTGSTSVSSSSSGPSSSTRSSSSTRASSTSTSTRASSTSSTRTSSASGAGQTLYGQCGGQGWTGPTTCAQGTCKVLNPFYSQCT</sequence>
<dbReference type="PANTHER" id="PTHR33353">
    <property type="entry name" value="PUTATIVE (AFU_ORTHOLOGUE AFUA_1G12560)-RELATED"/>
    <property type="match status" value="1"/>
</dbReference>
<dbReference type="InterPro" id="IPR035971">
    <property type="entry name" value="CBD_sf"/>
</dbReference>
<dbReference type="AlphaFoldDB" id="G4TLM9"/>
<dbReference type="GO" id="GO:0046872">
    <property type="term" value="F:metal ion binding"/>
    <property type="evidence" value="ECO:0007669"/>
    <property type="project" value="UniProtKB-KW"/>
</dbReference>
<reference evidence="19 20" key="1">
    <citation type="journal article" date="2011" name="PLoS Pathog.">
        <title>Endophytic Life Strategies Decoded by Genome and Transcriptome Analyses of the Mutualistic Root Symbiont Piriformospora indica.</title>
        <authorList>
            <person name="Zuccaro A."/>
            <person name="Lahrmann U."/>
            <person name="Guldener U."/>
            <person name="Langen G."/>
            <person name="Pfiffi S."/>
            <person name="Biedenkopf D."/>
            <person name="Wong P."/>
            <person name="Samans B."/>
            <person name="Grimm C."/>
            <person name="Basiewicz M."/>
            <person name="Murat C."/>
            <person name="Martin F."/>
            <person name="Kogel K.H."/>
        </authorList>
    </citation>
    <scope>NUCLEOTIDE SEQUENCE [LARGE SCALE GENOMIC DNA]</scope>
    <source>
        <strain evidence="19 20">DSM 11827</strain>
    </source>
</reference>
<comment type="similarity">
    <text evidence="13">Belongs to the polysaccharide monooxygenase AA9 family.</text>
</comment>
<keyword evidence="20" id="KW-1185">Reference proteome</keyword>
<evidence type="ECO:0000256" key="13">
    <source>
        <dbReference type="ARBA" id="ARBA00044502"/>
    </source>
</evidence>
<keyword evidence="12 15" id="KW-0624">Polysaccharide degradation</keyword>
<evidence type="ECO:0000313" key="20">
    <source>
        <dbReference type="Proteomes" id="UP000007148"/>
    </source>
</evidence>
<dbReference type="HOGENOM" id="CLU_031730_0_1_1"/>
<protein>
    <recommendedName>
        <fullName evidence="15">AA9 family lytic polysaccharide monooxygenase</fullName>
        <ecNumber evidence="15">1.14.99.56</ecNumber>
    </recommendedName>
    <alternativeName>
        <fullName evidence="15">Endo-beta-1,4-glucanase</fullName>
    </alternativeName>
    <alternativeName>
        <fullName evidence="15">Glycosyl hydrolase 61 family protein</fullName>
    </alternativeName>
</protein>
<evidence type="ECO:0000256" key="5">
    <source>
        <dbReference type="ARBA" id="ARBA00022729"/>
    </source>
</evidence>
<dbReference type="OrthoDB" id="3238762at2759"/>
<keyword evidence="10 15" id="KW-1015">Disulfide bond</keyword>
<dbReference type="InParanoid" id="G4TLM9"/>
<dbReference type="EMBL" id="CAFZ01000153">
    <property type="protein sequence ID" value="CCA72220.1"/>
    <property type="molecule type" value="Genomic_DNA"/>
</dbReference>
<comment type="subcellular location">
    <subcellularLocation>
        <location evidence="2 15">Secreted</location>
    </subcellularLocation>
</comment>
<feature type="signal peptide" evidence="17">
    <location>
        <begin position="1"/>
        <end position="20"/>
    </location>
</feature>
<evidence type="ECO:0000256" key="11">
    <source>
        <dbReference type="ARBA" id="ARBA00023277"/>
    </source>
</evidence>
<dbReference type="eggNOG" id="ENOG502QRTW">
    <property type="taxonomic scope" value="Eukaryota"/>
</dbReference>
<feature type="chain" id="PRO_5003468877" description="AA9 family lytic polysaccharide monooxygenase" evidence="17">
    <location>
        <begin position="21"/>
        <end position="330"/>
    </location>
</feature>
<dbReference type="GO" id="GO:0004497">
    <property type="term" value="F:monooxygenase activity"/>
    <property type="evidence" value="ECO:0007669"/>
    <property type="project" value="UniProtKB-KW"/>
</dbReference>
<dbReference type="InterPro" id="IPR005103">
    <property type="entry name" value="AA9_LPMO"/>
</dbReference>
<evidence type="ECO:0000256" key="15">
    <source>
        <dbReference type="RuleBase" id="RU368122"/>
    </source>
</evidence>
<evidence type="ECO:0000256" key="4">
    <source>
        <dbReference type="ARBA" id="ARBA00022723"/>
    </source>
</evidence>
<evidence type="ECO:0000256" key="8">
    <source>
        <dbReference type="ARBA" id="ARBA00023008"/>
    </source>
</evidence>
<comment type="domain">
    <text evidence="15">Has a modular structure: an endo-beta-1,4-glucanase catalytic module at the N-terminus, a linker rich in serines and threonines, and a C-terminal carbohydrate-binding module (CBM).</text>
</comment>
<proteinExistence type="inferred from homology"/>
<dbReference type="InterPro" id="IPR000254">
    <property type="entry name" value="CBD"/>
</dbReference>
<dbReference type="Pfam" id="PF03443">
    <property type="entry name" value="AA9"/>
    <property type="match status" value="1"/>
</dbReference>
<evidence type="ECO:0000256" key="6">
    <source>
        <dbReference type="ARBA" id="ARBA00023001"/>
    </source>
</evidence>
<gene>
    <name evidence="19" type="ORF">PIIN_06155</name>
</gene>